<feature type="region of interest" description="Disordered" evidence="1">
    <location>
        <begin position="1"/>
        <end position="51"/>
    </location>
</feature>
<dbReference type="AlphaFoldDB" id="A0A9W6SG96"/>
<evidence type="ECO:0000313" key="3">
    <source>
        <dbReference type="Proteomes" id="UP001165079"/>
    </source>
</evidence>
<evidence type="ECO:0000313" key="2">
    <source>
        <dbReference type="EMBL" id="GLZ76604.1"/>
    </source>
</evidence>
<organism evidence="2 3">
    <name type="scientific">Actinorhabdospora filicis</name>
    <dbReference type="NCBI Taxonomy" id="1785913"/>
    <lineage>
        <taxon>Bacteria</taxon>
        <taxon>Bacillati</taxon>
        <taxon>Actinomycetota</taxon>
        <taxon>Actinomycetes</taxon>
        <taxon>Micromonosporales</taxon>
        <taxon>Micromonosporaceae</taxon>
        <taxon>Actinorhabdospora</taxon>
    </lineage>
</organism>
<comment type="caution">
    <text evidence="2">The sequence shown here is derived from an EMBL/GenBank/DDBJ whole genome shotgun (WGS) entry which is preliminary data.</text>
</comment>
<keyword evidence="3" id="KW-1185">Reference proteome</keyword>
<dbReference type="EMBL" id="BSTX01000001">
    <property type="protein sequence ID" value="GLZ76604.1"/>
    <property type="molecule type" value="Genomic_DNA"/>
</dbReference>
<reference evidence="2" key="1">
    <citation type="submission" date="2023-03" db="EMBL/GenBank/DDBJ databases">
        <title>Actinorhabdospora filicis NBRC 111898.</title>
        <authorList>
            <person name="Ichikawa N."/>
            <person name="Sato H."/>
            <person name="Tonouchi N."/>
        </authorList>
    </citation>
    <scope>NUCLEOTIDE SEQUENCE</scope>
    <source>
        <strain evidence="2">NBRC 111898</strain>
    </source>
</reference>
<feature type="compositionally biased region" description="Basic and acidic residues" evidence="1">
    <location>
        <begin position="7"/>
        <end position="36"/>
    </location>
</feature>
<feature type="region of interest" description="Disordered" evidence="1">
    <location>
        <begin position="99"/>
        <end position="120"/>
    </location>
</feature>
<evidence type="ECO:0000256" key="1">
    <source>
        <dbReference type="SAM" id="MobiDB-lite"/>
    </source>
</evidence>
<dbReference type="Proteomes" id="UP001165079">
    <property type="component" value="Unassembled WGS sequence"/>
</dbReference>
<accession>A0A9W6SG96</accession>
<proteinExistence type="predicted"/>
<name>A0A9W6SG96_9ACTN</name>
<gene>
    <name evidence="2" type="ORF">Afil01_14110</name>
</gene>
<protein>
    <submittedName>
        <fullName evidence="2">Uncharacterized protein</fullName>
    </submittedName>
</protein>
<sequence>MRAGQGEVEREGEGEKKGRAQDGRERKMGGSARRCEVSGVGGGRGSGRCPTEAGAIAQMPASGGGVLRRSAVKELVTRVLGVSSRVLWLDTPRFVVMVPGPTDEGHHRTQRPTPNKPDPG</sequence>